<sequence length="12" mass="1352">MKDSRDSGRLTS</sequence>
<keyword evidence="2" id="KW-1185">Reference proteome</keyword>
<reference evidence="1 2" key="1">
    <citation type="journal article" date="2013" name="Proc. Natl. Acad. Sci. U.S.A.">
        <title>The king cobra genome reveals dynamic gene evolution and adaptation in the snake venom system.</title>
        <authorList>
            <person name="Vonk F.J."/>
            <person name="Casewell N.R."/>
            <person name="Henkel C.V."/>
            <person name="Heimberg A.M."/>
            <person name="Jansen H.J."/>
            <person name="McCleary R.J."/>
            <person name="Kerkkamp H.M."/>
            <person name="Vos R.A."/>
            <person name="Guerreiro I."/>
            <person name="Calvete J.J."/>
            <person name="Wuster W."/>
            <person name="Woods A.E."/>
            <person name="Logan J.M."/>
            <person name="Harrison R.A."/>
            <person name="Castoe T.A."/>
            <person name="de Koning A.P."/>
            <person name="Pollock D.D."/>
            <person name="Yandell M."/>
            <person name="Calderon D."/>
            <person name="Renjifo C."/>
            <person name="Currier R.B."/>
            <person name="Salgado D."/>
            <person name="Pla D."/>
            <person name="Sanz L."/>
            <person name="Hyder A.S."/>
            <person name="Ribeiro J.M."/>
            <person name="Arntzen J.W."/>
            <person name="van den Thillart G.E."/>
            <person name="Boetzer M."/>
            <person name="Pirovano W."/>
            <person name="Dirks R.P."/>
            <person name="Spaink H.P."/>
            <person name="Duboule D."/>
            <person name="McGlinn E."/>
            <person name="Kini R.M."/>
            <person name="Richardson M.K."/>
        </authorList>
    </citation>
    <scope>NUCLEOTIDE SEQUENCE</scope>
    <source>
        <tissue evidence="1">Blood</tissue>
    </source>
</reference>
<gene>
    <name evidence="1" type="ORF">L345_05102</name>
</gene>
<protein>
    <submittedName>
        <fullName evidence="1">Uncharacterized protein</fullName>
    </submittedName>
</protein>
<name>V8P3F7_OPHHA</name>
<feature type="non-terminal residue" evidence="1">
    <location>
        <position position="1"/>
    </location>
</feature>
<dbReference type="EMBL" id="AZIM01000847">
    <property type="protein sequence ID" value="ETE69099.1"/>
    <property type="molecule type" value="Genomic_DNA"/>
</dbReference>
<evidence type="ECO:0000313" key="1">
    <source>
        <dbReference type="EMBL" id="ETE69099.1"/>
    </source>
</evidence>
<dbReference type="Proteomes" id="UP000018936">
    <property type="component" value="Unassembled WGS sequence"/>
</dbReference>
<comment type="caution">
    <text evidence="1">The sequence shown here is derived from an EMBL/GenBank/DDBJ whole genome shotgun (WGS) entry which is preliminary data.</text>
</comment>
<organism evidence="1 2">
    <name type="scientific">Ophiophagus hannah</name>
    <name type="common">King cobra</name>
    <name type="synonym">Naja hannah</name>
    <dbReference type="NCBI Taxonomy" id="8665"/>
    <lineage>
        <taxon>Eukaryota</taxon>
        <taxon>Metazoa</taxon>
        <taxon>Chordata</taxon>
        <taxon>Craniata</taxon>
        <taxon>Vertebrata</taxon>
        <taxon>Euteleostomi</taxon>
        <taxon>Lepidosauria</taxon>
        <taxon>Squamata</taxon>
        <taxon>Bifurcata</taxon>
        <taxon>Unidentata</taxon>
        <taxon>Episquamata</taxon>
        <taxon>Toxicofera</taxon>
        <taxon>Serpentes</taxon>
        <taxon>Colubroidea</taxon>
        <taxon>Elapidae</taxon>
        <taxon>Elapinae</taxon>
        <taxon>Ophiophagus</taxon>
    </lineage>
</organism>
<evidence type="ECO:0000313" key="2">
    <source>
        <dbReference type="Proteomes" id="UP000018936"/>
    </source>
</evidence>
<accession>V8P3F7</accession>
<proteinExistence type="predicted"/>